<evidence type="ECO:0000256" key="2">
    <source>
        <dbReference type="ARBA" id="ARBA00009212"/>
    </source>
</evidence>
<feature type="transmembrane region" description="Helical" evidence="8">
    <location>
        <begin position="31"/>
        <end position="50"/>
    </location>
</feature>
<keyword evidence="4" id="KW-1003">Cell membrane</keyword>
<dbReference type="Pfam" id="PF04066">
    <property type="entry name" value="MrpF_PhaF"/>
    <property type="match status" value="1"/>
</dbReference>
<accession>A0A7C5HXA8</accession>
<dbReference type="PANTHER" id="PTHR34702">
    <property type="entry name" value="NA(+)/H(+) ANTIPORTER SUBUNIT F1"/>
    <property type="match status" value="1"/>
</dbReference>
<evidence type="ECO:0000256" key="6">
    <source>
        <dbReference type="ARBA" id="ARBA00022989"/>
    </source>
</evidence>
<evidence type="ECO:0000256" key="8">
    <source>
        <dbReference type="SAM" id="Phobius"/>
    </source>
</evidence>
<dbReference type="Proteomes" id="UP000886129">
    <property type="component" value="Unassembled WGS sequence"/>
</dbReference>
<dbReference type="GO" id="GO:0015385">
    <property type="term" value="F:sodium:proton antiporter activity"/>
    <property type="evidence" value="ECO:0007669"/>
    <property type="project" value="TreeGrafter"/>
</dbReference>
<dbReference type="InterPro" id="IPR007208">
    <property type="entry name" value="MrpF/PhaF-like"/>
</dbReference>
<evidence type="ECO:0000256" key="1">
    <source>
        <dbReference type="ARBA" id="ARBA00004651"/>
    </source>
</evidence>
<dbReference type="EMBL" id="DRTH01000054">
    <property type="protein sequence ID" value="HHF08331.1"/>
    <property type="molecule type" value="Genomic_DNA"/>
</dbReference>
<organism evidence="9">
    <name type="scientific">Kosmotoga arenicorallina</name>
    <dbReference type="NCBI Taxonomy" id="688066"/>
    <lineage>
        <taxon>Bacteria</taxon>
        <taxon>Thermotogati</taxon>
        <taxon>Thermotogota</taxon>
        <taxon>Thermotogae</taxon>
        <taxon>Kosmotogales</taxon>
        <taxon>Kosmotogaceae</taxon>
        <taxon>Kosmotoga</taxon>
    </lineage>
</organism>
<dbReference type="AlphaFoldDB" id="A0A7C5HXA8"/>
<evidence type="ECO:0000313" key="9">
    <source>
        <dbReference type="EMBL" id="HHF08331.1"/>
    </source>
</evidence>
<keyword evidence="5 8" id="KW-0812">Transmembrane</keyword>
<evidence type="ECO:0000256" key="7">
    <source>
        <dbReference type="ARBA" id="ARBA00023136"/>
    </source>
</evidence>
<sequence length="113" mass="12626">MSRTLRWFIGLLLVIAFIVFNFAIIEVEFLVRLINILLMCTLMVIFRVIFGPSAADRVVAVDIFGIIIVGLLALVSLFTGASFFLDIAMAWALQSFIVSLALAKFLEGRHMDD</sequence>
<evidence type="ECO:0000256" key="4">
    <source>
        <dbReference type="ARBA" id="ARBA00022475"/>
    </source>
</evidence>
<feature type="transmembrane region" description="Helical" evidence="8">
    <location>
        <begin position="7"/>
        <end position="25"/>
    </location>
</feature>
<name>A0A7C5HXA8_9BACT</name>
<comment type="caution">
    <text evidence="9">The sequence shown here is derived from an EMBL/GenBank/DDBJ whole genome shotgun (WGS) entry which is preliminary data.</text>
</comment>
<comment type="subcellular location">
    <subcellularLocation>
        <location evidence="1">Cell membrane</location>
        <topology evidence="1">Multi-pass membrane protein</topology>
    </subcellularLocation>
</comment>
<keyword evidence="6 8" id="KW-1133">Transmembrane helix</keyword>
<proteinExistence type="inferred from homology"/>
<gene>
    <name evidence="9" type="ORF">ENL26_00975</name>
</gene>
<protein>
    <submittedName>
        <fullName evidence="9">Multiple resistance and pH regulation protein F</fullName>
    </submittedName>
</protein>
<dbReference type="GO" id="GO:0005886">
    <property type="term" value="C:plasma membrane"/>
    <property type="evidence" value="ECO:0007669"/>
    <property type="project" value="UniProtKB-SubCell"/>
</dbReference>
<dbReference type="PANTHER" id="PTHR34702:SF1">
    <property type="entry name" value="NA(+)_H(+) ANTIPORTER SUBUNIT F"/>
    <property type="match status" value="1"/>
</dbReference>
<feature type="transmembrane region" description="Helical" evidence="8">
    <location>
        <begin position="87"/>
        <end position="106"/>
    </location>
</feature>
<reference evidence="9" key="1">
    <citation type="journal article" date="2020" name="mSystems">
        <title>Genome- and Community-Level Interaction Insights into Carbon Utilization and Element Cycling Functions of Hydrothermarchaeota in Hydrothermal Sediment.</title>
        <authorList>
            <person name="Zhou Z."/>
            <person name="Liu Y."/>
            <person name="Xu W."/>
            <person name="Pan J."/>
            <person name="Luo Z.H."/>
            <person name="Li M."/>
        </authorList>
    </citation>
    <scope>NUCLEOTIDE SEQUENCE [LARGE SCALE GENOMIC DNA]</scope>
    <source>
        <strain evidence="9">HyVt-80</strain>
    </source>
</reference>
<keyword evidence="3" id="KW-0813">Transport</keyword>
<evidence type="ECO:0000256" key="5">
    <source>
        <dbReference type="ARBA" id="ARBA00022692"/>
    </source>
</evidence>
<evidence type="ECO:0000256" key="3">
    <source>
        <dbReference type="ARBA" id="ARBA00022448"/>
    </source>
</evidence>
<keyword evidence="7 8" id="KW-0472">Membrane</keyword>
<feature type="transmembrane region" description="Helical" evidence="8">
    <location>
        <begin position="59"/>
        <end position="81"/>
    </location>
</feature>
<comment type="similarity">
    <text evidence="2">Belongs to the CPA3 antiporters (TC 2.A.63) subunit F family.</text>
</comment>